<protein>
    <submittedName>
        <fullName evidence="1">Uncharacterized protein</fullName>
    </submittedName>
</protein>
<keyword evidence="2" id="KW-1185">Reference proteome</keyword>
<evidence type="ECO:0000313" key="1">
    <source>
        <dbReference type="EMBL" id="CAG5080876.1"/>
    </source>
</evidence>
<accession>A0A8J2H6Y9</accession>
<dbReference type="Proteomes" id="UP000786811">
    <property type="component" value="Unassembled WGS sequence"/>
</dbReference>
<comment type="caution">
    <text evidence="1">The sequence shown here is derived from an EMBL/GenBank/DDBJ whole genome shotgun (WGS) entry which is preliminary data.</text>
</comment>
<evidence type="ECO:0000313" key="2">
    <source>
        <dbReference type="Proteomes" id="UP000786811"/>
    </source>
</evidence>
<sequence>MVSAVFHKQLDFDAIFSYSECNSSIIQMHKRHNSSTFSISFNNSASRVRYVNKDIVCVNHATMQLCDICDQVADLYAIPVLLILIYFITTTTTFNVAGFGDDLLGYRRIVFVSSLRFGDLHFSHHQDYTRILQY</sequence>
<reference evidence="1" key="1">
    <citation type="submission" date="2021-04" db="EMBL/GenBank/DDBJ databases">
        <authorList>
            <person name="Chebbi M.A.C M."/>
        </authorList>
    </citation>
    <scope>NUCLEOTIDE SEQUENCE</scope>
</reference>
<gene>
    <name evidence="1" type="ORF">HICCMSTLAB_LOCUS3125</name>
</gene>
<dbReference type="AlphaFoldDB" id="A0A8J2H6Y9"/>
<dbReference type="EMBL" id="CAJNRD030001118">
    <property type="protein sequence ID" value="CAG5080876.1"/>
    <property type="molecule type" value="Genomic_DNA"/>
</dbReference>
<name>A0A8J2H6Y9_COTCN</name>
<organism evidence="1 2">
    <name type="scientific">Cotesia congregata</name>
    <name type="common">Parasitoid wasp</name>
    <name type="synonym">Apanteles congregatus</name>
    <dbReference type="NCBI Taxonomy" id="51543"/>
    <lineage>
        <taxon>Eukaryota</taxon>
        <taxon>Metazoa</taxon>
        <taxon>Ecdysozoa</taxon>
        <taxon>Arthropoda</taxon>
        <taxon>Hexapoda</taxon>
        <taxon>Insecta</taxon>
        <taxon>Pterygota</taxon>
        <taxon>Neoptera</taxon>
        <taxon>Endopterygota</taxon>
        <taxon>Hymenoptera</taxon>
        <taxon>Apocrita</taxon>
        <taxon>Ichneumonoidea</taxon>
        <taxon>Braconidae</taxon>
        <taxon>Microgastrinae</taxon>
        <taxon>Cotesia</taxon>
    </lineage>
</organism>
<proteinExistence type="predicted"/>